<dbReference type="AlphaFoldDB" id="A0A4Q1CIH5"/>
<accession>A0A4Q1CIH5</accession>
<name>A0A4Q1CIH5_9BACT</name>
<keyword evidence="2" id="KW-1185">Reference proteome</keyword>
<dbReference type="EMBL" id="SDHW01000003">
    <property type="protein sequence ID" value="RXK59961.1"/>
    <property type="molecule type" value="Genomic_DNA"/>
</dbReference>
<evidence type="ECO:0000313" key="1">
    <source>
        <dbReference type="EMBL" id="RXK59961.1"/>
    </source>
</evidence>
<dbReference type="RefSeq" id="WP_129131335.1">
    <property type="nucleotide sequence ID" value="NZ_SDHW01000003.1"/>
</dbReference>
<gene>
    <name evidence="1" type="ORF">ESA94_13010</name>
</gene>
<proteinExistence type="predicted"/>
<protein>
    <submittedName>
        <fullName evidence="1">Uncharacterized protein</fullName>
    </submittedName>
</protein>
<reference evidence="1 2" key="1">
    <citation type="submission" date="2019-01" db="EMBL/GenBank/DDBJ databases">
        <title>Lacibacter sp. strain TTM-7.</title>
        <authorList>
            <person name="Chen W.-M."/>
        </authorList>
    </citation>
    <scope>NUCLEOTIDE SEQUENCE [LARGE SCALE GENOMIC DNA]</scope>
    <source>
        <strain evidence="1 2">TTM-7</strain>
    </source>
</reference>
<sequence length="809" mass="93679">MNWKLCIAVFISSSILCFPQNLIGCGPSEDPYDYYTSFFSQKLQTDETYRPFYYTGYRFLYDEAEPLSTKEVTSAEWVAYTGNTASQKEVQDFVLKYSYKQLAAIYNHLEKKQPLTVADSVKRNSITKWFMQSKDLEALGYLLYAKQVEPFVTGDENPWEDLTRDSVKMQRLIKSGIQLWTAAKTDFIKLRYGYQVTRLAHYTEQYKNCISYYNSYIATNTTKSELHSLSQALYAGALLRTGKREEAAYRFAQLCADNAVKRRSNYISFIFSTENNEDEPGISKEAVLKYCKTNKEKANVIAVYALNSTADDLLHLQSIYQLDPSSPMLELLTTREVNKLEEKYLHPSIQKLKGEKIMYSWSLFGWDADKPNYDSLYAASEQQAKQMMKFCHNVAGNAAVTNKALFEVAAAYIAYMSKDLKQATTYLQSAKQLPLTDKVKDQWMLTNLLVQINQKGKLDAAFEAGILPSVQWLETKAKQDEEWKKFYRNLFSEIIAVQYEKQNEPHKAALALGCADKIMYVKYDGYEDYGYWSYSSLSYLRTKLKGKEIETLYQLVTSSAKTAWEKFMVDNNSYTKDEVADVAGTAYLREQNWNNAERWLKQVSSSYYKKDPYKTYLAANPFADLLYDTHAPTKQDTVVYNKLQYVQKMNGLVQQSTTGTNEQKAKAFYQLANGLYQASYWGNSWLLQEYGWSGNDGLTGLTQKEAWKKEYYGVFAAEQYYLKAKELTADKSFQARCLFMAAKCSQKQMIVPDYNAYPDYDQYEKANEQYAKDIQRNKYFPELIKNYKQTKTYNEVFNSCVYLKDYVTN</sequence>
<comment type="caution">
    <text evidence="1">The sequence shown here is derived from an EMBL/GenBank/DDBJ whole genome shotgun (WGS) entry which is preliminary data.</text>
</comment>
<dbReference type="Proteomes" id="UP000290204">
    <property type="component" value="Unassembled WGS sequence"/>
</dbReference>
<organism evidence="1 2">
    <name type="scientific">Lacibacter luteus</name>
    <dbReference type="NCBI Taxonomy" id="2508719"/>
    <lineage>
        <taxon>Bacteria</taxon>
        <taxon>Pseudomonadati</taxon>
        <taxon>Bacteroidota</taxon>
        <taxon>Chitinophagia</taxon>
        <taxon>Chitinophagales</taxon>
        <taxon>Chitinophagaceae</taxon>
        <taxon>Lacibacter</taxon>
    </lineage>
</organism>
<evidence type="ECO:0000313" key="2">
    <source>
        <dbReference type="Proteomes" id="UP000290204"/>
    </source>
</evidence>
<dbReference type="OrthoDB" id="605297at2"/>